<evidence type="ECO:0000256" key="1">
    <source>
        <dbReference type="SAM" id="Coils"/>
    </source>
</evidence>
<sequence length="374" mass="42800">MRSERIDSGETETRARMNLSPEVDDYIKDTIDHSLGLPISIESLQTKLLAAEEAQRRLRDQYLALLSRSKEKDQVLERVRSEASMNAQALKKFVEENQKLAEECGNLLRQCKKWERECLLYHQDRDALMEFGNESDERARDAEARVRELEEEVARMSEELQLCKQRQIGIEQLLLHIFSAQNITSLCSSSTYLNVFSFFSPQKVDNNCSPQEEDLLDSVLGSLISKDENTIGRLFLEANVQDQSCQALLSKWDRLKPSTQKVLSLVSVAKKFEKERECIIQNLAKAEQEAELVSIQNRKLDKENRKLLRQQLSPLGSSETSHKSASAKSNKRKCPKMMSSPIEKMLEFSGSPEIGRKPLSPVWDNSADSRMNKK</sequence>
<name>A0A3P6B450_BRAOL</name>
<feature type="compositionally biased region" description="Polar residues" evidence="2">
    <location>
        <begin position="310"/>
        <end position="328"/>
    </location>
</feature>
<dbReference type="EMBL" id="LR031872">
    <property type="protein sequence ID" value="VDC91251.1"/>
    <property type="molecule type" value="Genomic_DNA"/>
</dbReference>
<keyword evidence="1" id="KW-0175">Coiled coil</keyword>
<reference evidence="3" key="1">
    <citation type="submission" date="2018-11" db="EMBL/GenBank/DDBJ databases">
        <authorList>
            <consortium name="Genoscope - CEA"/>
            <person name="William W."/>
        </authorList>
    </citation>
    <scope>NUCLEOTIDE SEQUENCE</scope>
</reference>
<dbReference type="AlphaFoldDB" id="A0A3P6B450"/>
<feature type="region of interest" description="Disordered" evidence="2">
    <location>
        <begin position="310"/>
        <end position="374"/>
    </location>
</feature>
<dbReference type="PANTHER" id="PTHR35689:SF1">
    <property type="entry name" value="EARLY ENDOSOME ANTIGEN"/>
    <property type="match status" value="1"/>
</dbReference>
<feature type="coiled-coil region" evidence="1">
    <location>
        <begin position="90"/>
        <end position="166"/>
    </location>
</feature>
<organism evidence="3">
    <name type="scientific">Brassica oleracea</name>
    <name type="common">Wild cabbage</name>
    <dbReference type="NCBI Taxonomy" id="3712"/>
    <lineage>
        <taxon>Eukaryota</taxon>
        <taxon>Viridiplantae</taxon>
        <taxon>Streptophyta</taxon>
        <taxon>Embryophyta</taxon>
        <taxon>Tracheophyta</taxon>
        <taxon>Spermatophyta</taxon>
        <taxon>Magnoliopsida</taxon>
        <taxon>eudicotyledons</taxon>
        <taxon>Gunneridae</taxon>
        <taxon>Pentapetalae</taxon>
        <taxon>rosids</taxon>
        <taxon>malvids</taxon>
        <taxon>Brassicales</taxon>
        <taxon>Brassicaceae</taxon>
        <taxon>Brassiceae</taxon>
        <taxon>Brassica</taxon>
    </lineage>
</organism>
<accession>A0A3P6B450</accession>
<proteinExistence type="predicted"/>
<feature type="coiled-coil region" evidence="1">
    <location>
        <begin position="269"/>
        <end position="305"/>
    </location>
</feature>
<dbReference type="PANTHER" id="PTHR35689">
    <property type="entry name" value="EARLY ENDOSOME ANTIGEN"/>
    <property type="match status" value="1"/>
</dbReference>
<evidence type="ECO:0000256" key="2">
    <source>
        <dbReference type="SAM" id="MobiDB-lite"/>
    </source>
</evidence>
<gene>
    <name evidence="3" type="ORF">BOLC3T15746H</name>
</gene>
<protein>
    <submittedName>
        <fullName evidence="3">Uncharacterized protein</fullName>
    </submittedName>
</protein>
<evidence type="ECO:0000313" key="3">
    <source>
        <dbReference type="EMBL" id="VDC91251.1"/>
    </source>
</evidence>